<dbReference type="GO" id="GO:0006303">
    <property type="term" value="P:double-strand break repair via nonhomologous end joining"/>
    <property type="evidence" value="ECO:0007669"/>
    <property type="project" value="TreeGrafter"/>
</dbReference>
<evidence type="ECO:0008006" key="3">
    <source>
        <dbReference type="Google" id="ProtNLM"/>
    </source>
</evidence>
<dbReference type="GO" id="GO:0000014">
    <property type="term" value="F:single-stranded DNA endodeoxyribonuclease activity"/>
    <property type="evidence" value="ECO:0007669"/>
    <property type="project" value="TreeGrafter"/>
</dbReference>
<evidence type="ECO:0000313" key="2">
    <source>
        <dbReference type="Proteomes" id="UP000299102"/>
    </source>
</evidence>
<proteinExistence type="predicted"/>
<dbReference type="GO" id="GO:0031297">
    <property type="term" value="P:replication fork processing"/>
    <property type="evidence" value="ECO:0007669"/>
    <property type="project" value="TreeGrafter"/>
</dbReference>
<dbReference type="GO" id="GO:0005634">
    <property type="term" value="C:nucleus"/>
    <property type="evidence" value="ECO:0007669"/>
    <property type="project" value="TreeGrafter"/>
</dbReference>
<reference evidence="1 2" key="1">
    <citation type="journal article" date="2019" name="Commun. Biol.">
        <title>The bagworm genome reveals a unique fibroin gene that provides high tensile strength.</title>
        <authorList>
            <person name="Kono N."/>
            <person name="Nakamura H."/>
            <person name="Ohtoshi R."/>
            <person name="Tomita M."/>
            <person name="Numata K."/>
            <person name="Arakawa K."/>
        </authorList>
    </citation>
    <scope>NUCLEOTIDE SEQUENCE [LARGE SCALE GENOMIC DNA]</scope>
</reference>
<comment type="caution">
    <text evidence="1">The sequence shown here is derived from an EMBL/GenBank/DDBJ whole genome shotgun (WGS) entry which is preliminary data.</text>
</comment>
<organism evidence="1 2">
    <name type="scientific">Eumeta variegata</name>
    <name type="common">Bagworm moth</name>
    <name type="synonym">Eumeta japonica</name>
    <dbReference type="NCBI Taxonomy" id="151549"/>
    <lineage>
        <taxon>Eukaryota</taxon>
        <taxon>Metazoa</taxon>
        <taxon>Ecdysozoa</taxon>
        <taxon>Arthropoda</taxon>
        <taxon>Hexapoda</taxon>
        <taxon>Insecta</taxon>
        <taxon>Pterygota</taxon>
        <taxon>Neoptera</taxon>
        <taxon>Endopterygota</taxon>
        <taxon>Lepidoptera</taxon>
        <taxon>Glossata</taxon>
        <taxon>Ditrysia</taxon>
        <taxon>Tineoidea</taxon>
        <taxon>Psychidae</taxon>
        <taxon>Oiketicinae</taxon>
        <taxon>Eumeta</taxon>
    </lineage>
</organism>
<sequence length="204" mass="23557">MSVRVAQNVFKRFQFGNFDVKDEPLSGRPVTDKVDAILEKVERDRHISSYNIAEELGIEHKTVLKIYKKARYSGTTRAHRNKFNESCTHLRFSTERLLKIKFLVARLVNESYTGKSVRPTLLKQRDEDQREGACKRVLGAEERVFLCLSLARLQASSRNGFAEFRTALGDEAPCKKIIYNSFEELKRGRVNLNDKFRDGRPTTL</sequence>
<dbReference type="EMBL" id="BGZK01002125">
    <property type="protein sequence ID" value="GBP90915.1"/>
    <property type="molecule type" value="Genomic_DNA"/>
</dbReference>
<dbReference type="PANTHER" id="PTHR46060">
    <property type="entry name" value="MARINER MOS1 TRANSPOSASE-LIKE PROTEIN"/>
    <property type="match status" value="1"/>
</dbReference>
<dbReference type="GO" id="GO:0000793">
    <property type="term" value="C:condensed chromosome"/>
    <property type="evidence" value="ECO:0007669"/>
    <property type="project" value="TreeGrafter"/>
</dbReference>
<evidence type="ECO:0000313" key="1">
    <source>
        <dbReference type="EMBL" id="GBP90915.1"/>
    </source>
</evidence>
<accession>A0A4C1ZW63</accession>
<dbReference type="AlphaFoldDB" id="A0A4C1ZW63"/>
<dbReference type="GO" id="GO:0003690">
    <property type="term" value="F:double-stranded DNA binding"/>
    <property type="evidence" value="ECO:0007669"/>
    <property type="project" value="TreeGrafter"/>
</dbReference>
<dbReference type="GO" id="GO:0044547">
    <property type="term" value="F:DNA topoisomerase binding"/>
    <property type="evidence" value="ECO:0007669"/>
    <property type="project" value="TreeGrafter"/>
</dbReference>
<dbReference type="GO" id="GO:0000729">
    <property type="term" value="P:DNA double-strand break processing"/>
    <property type="evidence" value="ECO:0007669"/>
    <property type="project" value="TreeGrafter"/>
</dbReference>
<gene>
    <name evidence="1" type="ORF">EVAR_66259_1</name>
</gene>
<dbReference type="PANTHER" id="PTHR46060:SF2">
    <property type="entry name" value="HISTONE-LYSINE N-METHYLTRANSFERASE SETMAR"/>
    <property type="match status" value="1"/>
</dbReference>
<dbReference type="InterPro" id="IPR052709">
    <property type="entry name" value="Transposase-MT_Hybrid"/>
</dbReference>
<dbReference type="GO" id="GO:0015074">
    <property type="term" value="P:DNA integration"/>
    <property type="evidence" value="ECO:0007669"/>
    <property type="project" value="TreeGrafter"/>
</dbReference>
<dbReference type="GO" id="GO:0046975">
    <property type="term" value="F:histone H3K36 methyltransferase activity"/>
    <property type="evidence" value="ECO:0007669"/>
    <property type="project" value="TreeGrafter"/>
</dbReference>
<name>A0A4C1ZW63_EUMVA</name>
<dbReference type="OrthoDB" id="429597at2759"/>
<keyword evidence="2" id="KW-1185">Reference proteome</keyword>
<dbReference type="GO" id="GO:0044774">
    <property type="term" value="P:mitotic DNA integrity checkpoint signaling"/>
    <property type="evidence" value="ECO:0007669"/>
    <property type="project" value="TreeGrafter"/>
</dbReference>
<dbReference type="Proteomes" id="UP000299102">
    <property type="component" value="Unassembled WGS sequence"/>
</dbReference>
<dbReference type="GO" id="GO:0042800">
    <property type="term" value="F:histone H3K4 methyltransferase activity"/>
    <property type="evidence" value="ECO:0007669"/>
    <property type="project" value="TreeGrafter"/>
</dbReference>
<dbReference type="GO" id="GO:0003697">
    <property type="term" value="F:single-stranded DNA binding"/>
    <property type="evidence" value="ECO:0007669"/>
    <property type="project" value="TreeGrafter"/>
</dbReference>
<protein>
    <recommendedName>
        <fullName evidence="3">Histone-lysine N-methyltransferase SETMAR</fullName>
    </recommendedName>
</protein>
<dbReference type="GO" id="GO:0035861">
    <property type="term" value="C:site of double-strand break"/>
    <property type="evidence" value="ECO:0007669"/>
    <property type="project" value="TreeGrafter"/>
</dbReference>